<evidence type="ECO:0000256" key="7">
    <source>
        <dbReference type="ARBA" id="ARBA00024033"/>
    </source>
</evidence>
<dbReference type="Pfam" id="PF09594">
    <property type="entry name" value="GT87"/>
    <property type="match status" value="1"/>
</dbReference>
<organism evidence="10 11">
    <name type="scientific">Kitasatospora paranensis</name>
    <dbReference type="NCBI Taxonomy" id="258053"/>
    <lineage>
        <taxon>Bacteria</taxon>
        <taxon>Bacillati</taxon>
        <taxon>Actinomycetota</taxon>
        <taxon>Actinomycetes</taxon>
        <taxon>Kitasatosporales</taxon>
        <taxon>Streptomycetaceae</taxon>
        <taxon>Kitasatospora</taxon>
    </lineage>
</organism>
<dbReference type="Proteomes" id="UP001596435">
    <property type="component" value="Unassembled WGS sequence"/>
</dbReference>
<feature type="region of interest" description="Disordered" evidence="8">
    <location>
        <begin position="1"/>
        <end position="32"/>
    </location>
</feature>
<feature type="compositionally biased region" description="Low complexity" evidence="8">
    <location>
        <begin position="13"/>
        <end position="26"/>
    </location>
</feature>
<comment type="subcellular location">
    <subcellularLocation>
        <location evidence="1">Cell membrane</location>
        <topology evidence="1">Multi-pass membrane protein</topology>
    </subcellularLocation>
</comment>
<feature type="transmembrane region" description="Helical" evidence="9">
    <location>
        <begin position="148"/>
        <end position="166"/>
    </location>
</feature>
<keyword evidence="5 9" id="KW-1133">Transmembrane helix</keyword>
<protein>
    <submittedName>
        <fullName evidence="10">Glycosyltransferase 87 family protein</fullName>
    </submittedName>
</protein>
<feature type="transmembrane region" description="Helical" evidence="9">
    <location>
        <begin position="316"/>
        <end position="334"/>
    </location>
</feature>
<keyword evidence="3" id="KW-0808">Transferase</keyword>
<keyword evidence="2" id="KW-1003">Cell membrane</keyword>
<gene>
    <name evidence="10" type="ORF">ACFQMG_17520</name>
</gene>
<feature type="transmembrane region" description="Helical" evidence="9">
    <location>
        <begin position="391"/>
        <end position="412"/>
    </location>
</feature>
<evidence type="ECO:0000256" key="6">
    <source>
        <dbReference type="ARBA" id="ARBA00023136"/>
    </source>
</evidence>
<keyword evidence="4 9" id="KW-0812">Transmembrane</keyword>
<reference evidence="11" key="1">
    <citation type="journal article" date="2019" name="Int. J. Syst. Evol. Microbiol.">
        <title>The Global Catalogue of Microorganisms (GCM) 10K type strain sequencing project: providing services to taxonomists for standard genome sequencing and annotation.</title>
        <authorList>
            <consortium name="The Broad Institute Genomics Platform"/>
            <consortium name="The Broad Institute Genome Sequencing Center for Infectious Disease"/>
            <person name="Wu L."/>
            <person name="Ma J."/>
        </authorList>
    </citation>
    <scope>NUCLEOTIDE SEQUENCE [LARGE SCALE GENOMIC DNA]</scope>
    <source>
        <strain evidence="11">CGMCC 1.12859</strain>
    </source>
</reference>
<evidence type="ECO:0000256" key="8">
    <source>
        <dbReference type="SAM" id="MobiDB-lite"/>
    </source>
</evidence>
<dbReference type="InterPro" id="IPR018584">
    <property type="entry name" value="GT87"/>
</dbReference>
<accession>A0ABW2FVR6</accession>
<evidence type="ECO:0000313" key="11">
    <source>
        <dbReference type="Proteomes" id="UP001596435"/>
    </source>
</evidence>
<dbReference type="EMBL" id="JBHTAJ010000030">
    <property type="protein sequence ID" value="MFC7181356.1"/>
    <property type="molecule type" value="Genomic_DNA"/>
</dbReference>
<evidence type="ECO:0000256" key="9">
    <source>
        <dbReference type="SAM" id="Phobius"/>
    </source>
</evidence>
<feature type="transmembrane region" description="Helical" evidence="9">
    <location>
        <begin position="366"/>
        <end position="385"/>
    </location>
</feature>
<evidence type="ECO:0000256" key="5">
    <source>
        <dbReference type="ARBA" id="ARBA00022989"/>
    </source>
</evidence>
<feature type="transmembrane region" description="Helical" evidence="9">
    <location>
        <begin position="186"/>
        <end position="207"/>
    </location>
</feature>
<feature type="transmembrane region" description="Helical" evidence="9">
    <location>
        <begin position="219"/>
        <end position="241"/>
    </location>
</feature>
<evidence type="ECO:0000256" key="3">
    <source>
        <dbReference type="ARBA" id="ARBA00022679"/>
    </source>
</evidence>
<name>A0ABW2FVR6_9ACTN</name>
<dbReference type="RefSeq" id="WP_345706258.1">
    <property type="nucleotide sequence ID" value="NZ_BAABKV010000001.1"/>
</dbReference>
<feature type="transmembrane region" description="Helical" evidence="9">
    <location>
        <begin position="115"/>
        <end position="136"/>
    </location>
</feature>
<comment type="caution">
    <text evidence="10">The sequence shown here is derived from an EMBL/GenBank/DDBJ whole genome shotgun (WGS) entry which is preliminary data.</text>
</comment>
<keyword evidence="6 9" id="KW-0472">Membrane</keyword>
<feature type="transmembrane region" description="Helical" evidence="9">
    <location>
        <begin position="292"/>
        <end position="309"/>
    </location>
</feature>
<proteinExistence type="inferred from homology"/>
<evidence type="ECO:0000313" key="10">
    <source>
        <dbReference type="EMBL" id="MFC7181356.1"/>
    </source>
</evidence>
<evidence type="ECO:0000256" key="1">
    <source>
        <dbReference type="ARBA" id="ARBA00004651"/>
    </source>
</evidence>
<comment type="similarity">
    <text evidence="7">Belongs to the glycosyltransferase 87 family.</text>
</comment>
<keyword evidence="11" id="KW-1185">Reference proteome</keyword>
<evidence type="ECO:0000256" key="2">
    <source>
        <dbReference type="ARBA" id="ARBA00022475"/>
    </source>
</evidence>
<sequence length="426" mass="45430">MMSSHSSLGLEPPGGLDTAAPATPATGSGGLPERLGGMPVRLLAPAGYWACSRVLMIGLLFAMKVNVEGEMHTLYEKWSRILATGSYPLGDPTWQYPPGAALVMLAPKAVPAGNYVQGFVVVAFLADLVVMLCLLLSARTGERSTAGVWVWVLGLPLMLYMPYARYDVIVTAFAVTALLVVGRRPGWGGALASFGAMIKVWPAFAVFGAPRGRTLKSAVAGFVAAAVALTAILCLVFTGPFDFLGAQQSRGVEFESLAGSVLLVGSRFAGYTGRIQYHYGSMEFLGPYVPELAHGMVALTVLGFCWLLLWRWRASVWSAATPADAALAAVLVFTTTSRVISPQYFIWLVGLGAVCLVHRSTTQRPVVALLAAATALTTVEYPLFFEELMRGSAALTAVLVARNLLLLAATVLSCRRLWQATVVPRR</sequence>
<evidence type="ECO:0000256" key="4">
    <source>
        <dbReference type="ARBA" id="ARBA00022692"/>
    </source>
</evidence>
<feature type="transmembrane region" description="Helical" evidence="9">
    <location>
        <begin position="340"/>
        <end position="359"/>
    </location>
</feature>